<evidence type="ECO:0000256" key="6">
    <source>
        <dbReference type="ARBA" id="ARBA00048019"/>
    </source>
</evidence>
<keyword evidence="11" id="KW-1185">Reference proteome</keyword>
<comment type="function">
    <text evidence="1 8">This protein is a Fe-Mo-cofactor biosynthetic component.</text>
</comment>
<gene>
    <name evidence="10" type="ORF">EDD54_3093</name>
</gene>
<name>A0A4R6RBU3_9HYPH</name>
<dbReference type="PROSITE" id="PS00815">
    <property type="entry name" value="AIPM_HOMOCIT_SYNTH_1"/>
    <property type="match status" value="1"/>
</dbReference>
<reference evidence="10 11" key="1">
    <citation type="submission" date="2019-03" db="EMBL/GenBank/DDBJ databases">
        <title>Genomic Encyclopedia of Type Strains, Phase IV (KMG-IV): sequencing the most valuable type-strain genomes for metagenomic binning, comparative biology and taxonomic classification.</title>
        <authorList>
            <person name="Goeker M."/>
        </authorList>
    </citation>
    <scope>NUCLEOTIDE SEQUENCE [LARGE SCALE GENOMIC DNA]</scope>
    <source>
        <strain evidence="10 11">DSM 102969</strain>
    </source>
</reference>
<dbReference type="OrthoDB" id="9803573at2"/>
<dbReference type="AlphaFoldDB" id="A0A4R6RBU3"/>
<dbReference type="InterPro" id="IPR002034">
    <property type="entry name" value="AIPM/Hcit_synth_CS"/>
</dbReference>
<dbReference type="GO" id="GO:0009399">
    <property type="term" value="P:nitrogen fixation"/>
    <property type="evidence" value="ECO:0007669"/>
    <property type="project" value="UniProtKB-UniRule"/>
</dbReference>
<dbReference type="PANTHER" id="PTHR42880">
    <property type="entry name" value="HOMOCITRATE SYNTHASE"/>
    <property type="match status" value="1"/>
</dbReference>
<evidence type="ECO:0000256" key="8">
    <source>
        <dbReference type="RuleBase" id="RU367143"/>
    </source>
</evidence>
<evidence type="ECO:0000256" key="7">
    <source>
        <dbReference type="RuleBase" id="RU003523"/>
    </source>
</evidence>
<dbReference type="EMBL" id="SNXY01000009">
    <property type="protein sequence ID" value="TDP83137.1"/>
    <property type="molecule type" value="Genomic_DNA"/>
</dbReference>
<dbReference type="InterPro" id="IPR000891">
    <property type="entry name" value="PYR_CT"/>
</dbReference>
<evidence type="ECO:0000256" key="2">
    <source>
        <dbReference type="ARBA" id="ARBA00006154"/>
    </source>
</evidence>
<evidence type="ECO:0000256" key="5">
    <source>
        <dbReference type="ARBA" id="ARBA00022679"/>
    </source>
</evidence>
<dbReference type="Pfam" id="PF00682">
    <property type="entry name" value="HMGL-like"/>
    <property type="match status" value="1"/>
</dbReference>
<dbReference type="InterPro" id="IPR013785">
    <property type="entry name" value="Aldolase_TIM"/>
</dbReference>
<dbReference type="RefSeq" id="WP_126537837.1">
    <property type="nucleotide sequence ID" value="NZ_BSPM01000009.1"/>
</dbReference>
<comment type="catalytic activity">
    <reaction evidence="6 8">
        <text>acetyl-CoA + 2-oxoglutarate + H2O = (2R)-homocitrate + CoA + H(+)</text>
        <dbReference type="Rhea" id="RHEA:12929"/>
        <dbReference type="ChEBI" id="CHEBI:15377"/>
        <dbReference type="ChEBI" id="CHEBI:15378"/>
        <dbReference type="ChEBI" id="CHEBI:16810"/>
        <dbReference type="ChEBI" id="CHEBI:57287"/>
        <dbReference type="ChEBI" id="CHEBI:57288"/>
        <dbReference type="ChEBI" id="CHEBI:58884"/>
        <dbReference type="EC" id="2.3.3.14"/>
    </reaction>
</comment>
<evidence type="ECO:0000256" key="1">
    <source>
        <dbReference type="ARBA" id="ARBA00003050"/>
    </source>
</evidence>
<feature type="domain" description="Pyruvate carboxyltransferase" evidence="9">
    <location>
        <begin position="5"/>
        <end position="256"/>
    </location>
</feature>
<keyword evidence="8" id="KW-0535">Nitrogen fixation</keyword>
<keyword evidence="5 7" id="KW-0808">Transferase</keyword>
<dbReference type="Pfam" id="PF22617">
    <property type="entry name" value="HCS_D2"/>
    <property type="match status" value="1"/>
</dbReference>
<dbReference type="NCBIfam" id="TIGR02660">
    <property type="entry name" value="nifV_homocitr"/>
    <property type="match status" value="1"/>
</dbReference>
<dbReference type="GO" id="GO:0004410">
    <property type="term" value="F:homocitrate synthase activity"/>
    <property type="evidence" value="ECO:0007669"/>
    <property type="project" value="UniProtKB-UniRule"/>
</dbReference>
<evidence type="ECO:0000313" key="10">
    <source>
        <dbReference type="EMBL" id="TDP83137.1"/>
    </source>
</evidence>
<dbReference type="Gene3D" id="3.20.20.70">
    <property type="entry name" value="Aldolase class I"/>
    <property type="match status" value="1"/>
</dbReference>
<dbReference type="InterPro" id="IPR054691">
    <property type="entry name" value="LeuA/HCS_post-cat"/>
</dbReference>
<evidence type="ECO:0000259" key="9">
    <source>
        <dbReference type="PROSITE" id="PS50991"/>
    </source>
</evidence>
<dbReference type="EC" id="2.3.3.14" evidence="3 8"/>
<dbReference type="SUPFAM" id="SSF51569">
    <property type="entry name" value="Aldolase"/>
    <property type="match status" value="1"/>
</dbReference>
<dbReference type="Gene3D" id="1.10.238.260">
    <property type="match status" value="1"/>
</dbReference>
<protein>
    <recommendedName>
        <fullName evidence="4 8">Homocitrate synthase</fullName>
        <ecNumber evidence="3 8">2.3.3.14</ecNumber>
    </recommendedName>
</protein>
<proteinExistence type="inferred from homology"/>
<evidence type="ECO:0000313" key="11">
    <source>
        <dbReference type="Proteomes" id="UP000294547"/>
    </source>
</evidence>
<dbReference type="PANTHER" id="PTHR42880:SF1">
    <property type="entry name" value="ISOPROPYLMALATE_HOMOCITRATE_CITRAMALATE SYNTHASE FAMILY PROTEIN"/>
    <property type="match status" value="1"/>
</dbReference>
<dbReference type="InterPro" id="IPR013477">
    <property type="entry name" value="NifV/FrbC"/>
</dbReference>
<comment type="caution">
    <text evidence="10">The sequence shown here is derived from an EMBL/GenBank/DDBJ whole genome shotgun (WGS) entry which is preliminary data.</text>
</comment>
<dbReference type="GO" id="GO:0019752">
    <property type="term" value="P:carboxylic acid metabolic process"/>
    <property type="evidence" value="ECO:0007669"/>
    <property type="project" value="UniProtKB-UniRule"/>
</dbReference>
<accession>A0A4R6RBU3</accession>
<dbReference type="PROSITE" id="PS00816">
    <property type="entry name" value="AIPM_HOMOCIT_SYNTH_2"/>
    <property type="match status" value="1"/>
</dbReference>
<evidence type="ECO:0000256" key="3">
    <source>
        <dbReference type="ARBA" id="ARBA00012974"/>
    </source>
</evidence>
<evidence type="ECO:0000256" key="4">
    <source>
        <dbReference type="ARBA" id="ARBA00020735"/>
    </source>
</evidence>
<sequence length="381" mass="38974">MAERVFVNDTTLRDGEQAPGVAFSVAEKVLIARALAAAGVDEIEAGTPAMGGSEIAALAAVVAEDLPVRVMAWCRLAEADVDAAASAGVAHVNLSVPTSRIQMAVKLHAGPEAVAERVRRVVAHARARGLTVALGGEDASRAEPADIGLLARAAAAEGAWRLRFADTLGVLDPFATFDAIRAVRSETDLAIEFHGHDDLGLATANTLAALRAGATHASVTVLGLGERAGNAALEEVAVAAGAVLGRSCGVDPTALAGLAGLVAEASGRAVPSDKAIVGTEVFTHESGIHVAALLRDVHTYQGLDPALLGRRHRVVLGKHTGLAAIRGVLADLGLTVSDREALELLRAVKARAEATKTPVAVSELRSLLAAARLPAFLEAAE</sequence>
<dbReference type="Proteomes" id="UP000294547">
    <property type="component" value="Unassembled WGS sequence"/>
</dbReference>
<comment type="similarity">
    <text evidence="2 7">Belongs to the alpha-IPM synthase/homocitrate synthase family.</text>
</comment>
<dbReference type="PROSITE" id="PS50991">
    <property type="entry name" value="PYR_CT"/>
    <property type="match status" value="1"/>
</dbReference>
<organism evidence="10 11">
    <name type="scientific">Oharaeibacter diazotrophicus</name>
    <dbReference type="NCBI Taxonomy" id="1920512"/>
    <lineage>
        <taxon>Bacteria</taxon>
        <taxon>Pseudomonadati</taxon>
        <taxon>Pseudomonadota</taxon>
        <taxon>Alphaproteobacteria</taxon>
        <taxon>Hyphomicrobiales</taxon>
        <taxon>Pleomorphomonadaceae</taxon>
        <taxon>Oharaeibacter</taxon>
    </lineage>
</organism>